<gene>
    <name evidence="15" type="ORF">sS8_4572</name>
</gene>
<evidence type="ECO:0000259" key="12">
    <source>
        <dbReference type="Pfam" id="PF00263"/>
    </source>
</evidence>
<feature type="domain" description="NolW-like" evidence="13">
    <location>
        <begin position="304"/>
        <end position="480"/>
    </location>
</feature>
<dbReference type="Pfam" id="PF21305">
    <property type="entry name" value="type_II_gspD_N0"/>
    <property type="match status" value="1"/>
</dbReference>
<keyword evidence="6" id="KW-0732">Signal</keyword>
<dbReference type="InterPro" id="IPR013356">
    <property type="entry name" value="T2SS_GspD"/>
</dbReference>
<dbReference type="GO" id="GO:0015627">
    <property type="term" value="C:type II protein secretion system complex"/>
    <property type="evidence" value="ECO:0007669"/>
    <property type="project" value="InterPro"/>
</dbReference>
<dbReference type="AlphaFoldDB" id="A0A250KY41"/>
<dbReference type="InterPro" id="IPR038591">
    <property type="entry name" value="NolW-like_sf"/>
</dbReference>
<keyword evidence="7" id="KW-0653">Protein transport</keyword>
<evidence type="ECO:0000256" key="5">
    <source>
        <dbReference type="ARBA" id="ARBA00022692"/>
    </source>
</evidence>
<comment type="similarity">
    <text evidence="2">Belongs to the bacterial secretin family. GSP D subfamily.</text>
</comment>
<protein>
    <submittedName>
        <fullName evidence="15">General secretion pathway protein D</fullName>
    </submittedName>
</protein>
<dbReference type="Proteomes" id="UP000266313">
    <property type="component" value="Chromosome"/>
</dbReference>
<evidence type="ECO:0000256" key="1">
    <source>
        <dbReference type="ARBA" id="ARBA00004442"/>
    </source>
</evidence>
<dbReference type="Gene3D" id="3.30.1370.120">
    <property type="match status" value="3"/>
</dbReference>
<dbReference type="Pfam" id="PF03958">
    <property type="entry name" value="Secretin_N"/>
    <property type="match status" value="3"/>
</dbReference>
<feature type="region of interest" description="Disordered" evidence="11">
    <location>
        <begin position="1"/>
        <end position="21"/>
    </location>
</feature>
<dbReference type="InterPro" id="IPR049371">
    <property type="entry name" value="GspD-like_N0"/>
</dbReference>
<keyword evidence="4" id="KW-1134">Transmembrane beta strand</keyword>
<name>A0A250KY41_9GAMM</name>
<dbReference type="RefSeq" id="WP_232020391.1">
    <property type="nucleotide sequence ID" value="NZ_AP017928.1"/>
</dbReference>
<feature type="compositionally biased region" description="Gly residues" evidence="11">
    <location>
        <begin position="345"/>
        <end position="378"/>
    </location>
</feature>
<organism evidence="15 16">
    <name type="scientific">Methylocaldum marinum</name>
    <dbReference type="NCBI Taxonomy" id="1432792"/>
    <lineage>
        <taxon>Bacteria</taxon>
        <taxon>Pseudomonadati</taxon>
        <taxon>Pseudomonadota</taxon>
        <taxon>Gammaproteobacteria</taxon>
        <taxon>Methylococcales</taxon>
        <taxon>Methylococcaceae</taxon>
        <taxon>Methylocaldum</taxon>
    </lineage>
</organism>
<keyword evidence="3 10" id="KW-0813">Transport</keyword>
<feature type="domain" description="NolW-like" evidence="13">
    <location>
        <begin position="230"/>
        <end position="294"/>
    </location>
</feature>
<evidence type="ECO:0000256" key="11">
    <source>
        <dbReference type="SAM" id="MobiDB-lite"/>
    </source>
</evidence>
<accession>A0A250KY41</accession>
<keyword evidence="9" id="KW-0998">Cell outer membrane</keyword>
<evidence type="ECO:0000256" key="10">
    <source>
        <dbReference type="RuleBase" id="RU004004"/>
    </source>
</evidence>
<dbReference type="GO" id="GO:0015628">
    <property type="term" value="P:protein secretion by the type II secretion system"/>
    <property type="evidence" value="ECO:0007669"/>
    <property type="project" value="InterPro"/>
</dbReference>
<dbReference type="InterPro" id="IPR004846">
    <property type="entry name" value="T2SS/T3SS_dom"/>
</dbReference>
<feature type="compositionally biased region" description="Low complexity" evidence="11">
    <location>
        <begin position="379"/>
        <end position="396"/>
    </location>
</feature>
<dbReference type="PANTHER" id="PTHR30332">
    <property type="entry name" value="PROBABLE GENERAL SECRETION PATHWAY PROTEIN D"/>
    <property type="match status" value="1"/>
</dbReference>
<evidence type="ECO:0000256" key="3">
    <source>
        <dbReference type="ARBA" id="ARBA00022448"/>
    </source>
</evidence>
<feature type="region of interest" description="Disordered" evidence="11">
    <location>
        <begin position="327"/>
        <end position="434"/>
    </location>
</feature>
<feature type="domain" description="NolW-like" evidence="13">
    <location>
        <begin position="164"/>
        <end position="221"/>
    </location>
</feature>
<sequence length="755" mass="79653">MTKQPLPANLAIDTHKTEGEPAPIQTEPLEAQAVRPPEFYPATGNLIAPGARAEKVPSKEGKYTLNFDDADLGEVAKVILGDMLRVNYVLSPKVAGKVSLQTARPLSDAELVPTLEMLLKINGAVLIKEKGLYRIEPEATAAINAPGARLGIAGQSIPAGYQLRVVPLRYVGAQEMQKVIEPMMPPKSVIRADEARNILVLAGTGEELEGVLDTIRLFDVDFMRGMSVGLYPLRNVEPATIAEELDKVFGDTTKGPLAGVVRLLPIERLNAILAVTPQPSYLDEVEMWVERLDRYSTTRVGGIHVYRVQNVDAVELAETLSGIFGEGRAQQRRGPSLSPGMAGTEIGGFGAADGGFGDQNGTSFGGTGTSRSGRGLGSTTGNDRFGGTSTSSTRQTGGLGTGTGLGSGTGTGIGTGTGLGTGARGRGISSGRQARGATVAEVGGMRIVADASNNALIIIAKAQEYKEIEAVIKELDRVPLQVLIDASIVELTLTGQLQYGLQWLFNQGSGAYAQGSTTPGAAELTSNALTTAAAATGGGFAYAFVNSARDIRILLRALASENKVNVLSSPSLMVLNNQEATIKVGDQVPIQTSQSTPLTGGGVPISTATIQYRDTGVLLNIRPRVNAGGLVTLDIEQAVDNLSDQTVTGISSPVIFQRQIKSSVTVKDDDTIVLGGLISDRTTKNKSGIPFLYKLPVIGSLFGTTTTSQTRTELVVLLTPRVVHDRAKSSEITNEFRRRLTGLYEEKPRPVGSPR</sequence>
<reference evidence="15 16" key="1">
    <citation type="submission" date="2016-12" db="EMBL/GenBank/DDBJ databases">
        <title>Genome sequencing of Methylocaldum marinum.</title>
        <authorList>
            <person name="Takeuchi M."/>
            <person name="Kamagata Y."/>
            <person name="Hiraoka S."/>
            <person name="Oshima K."/>
            <person name="Hattori M."/>
            <person name="Iwasaki W."/>
        </authorList>
    </citation>
    <scope>NUCLEOTIDE SEQUENCE [LARGE SCALE GENOMIC DNA]</scope>
    <source>
        <strain evidence="15 16">S8</strain>
    </source>
</reference>
<feature type="domain" description="Type II/III secretion system secretin-like" evidence="12">
    <location>
        <begin position="557"/>
        <end position="723"/>
    </location>
</feature>
<feature type="domain" description="GspD-like N0" evidence="14">
    <location>
        <begin position="65"/>
        <end position="135"/>
    </location>
</feature>
<evidence type="ECO:0000313" key="16">
    <source>
        <dbReference type="Proteomes" id="UP000266313"/>
    </source>
</evidence>
<feature type="compositionally biased region" description="Gly residues" evidence="11">
    <location>
        <begin position="397"/>
        <end position="425"/>
    </location>
</feature>
<dbReference type="KEGG" id="mmai:sS8_4572"/>
<evidence type="ECO:0000313" key="15">
    <source>
        <dbReference type="EMBL" id="BBA36502.1"/>
    </source>
</evidence>
<dbReference type="InterPro" id="IPR050810">
    <property type="entry name" value="Bact_Secretion_Sys_Channel"/>
</dbReference>
<evidence type="ECO:0000256" key="6">
    <source>
        <dbReference type="ARBA" id="ARBA00022729"/>
    </source>
</evidence>
<evidence type="ECO:0000259" key="13">
    <source>
        <dbReference type="Pfam" id="PF03958"/>
    </source>
</evidence>
<evidence type="ECO:0000256" key="7">
    <source>
        <dbReference type="ARBA" id="ARBA00022927"/>
    </source>
</evidence>
<dbReference type="NCBIfam" id="TIGR02517">
    <property type="entry name" value="type_II_gspD"/>
    <property type="match status" value="1"/>
</dbReference>
<comment type="subcellular location">
    <subcellularLocation>
        <location evidence="1 10">Cell outer membrane</location>
    </subcellularLocation>
</comment>
<keyword evidence="16" id="KW-1185">Reference proteome</keyword>
<evidence type="ECO:0000256" key="2">
    <source>
        <dbReference type="ARBA" id="ARBA00006980"/>
    </source>
</evidence>
<dbReference type="EMBL" id="AP017928">
    <property type="protein sequence ID" value="BBA36502.1"/>
    <property type="molecule type" value="Genomic_DNA"/>
</dbReference>
<dbReference type="GO" id="GO:0009279">
    <property type="term" value="C:cell outer membrane"/>
    <property type="evidence" value="ECO:0007669"/>
    <property type="project" value="UniProtKB-SubCell"/>
</dbReference>
<dbReference type="PRINTS" id="PR00811">
    <property type="entry name" value="BCTERIALGSPD"/>
</dbReference>
<dbReference type="Pfam" id="PF00263">
    <property type="entry name" value="Secretin"/>
    <property type="match status" value="1"/>
</dbReference>
<dbReference type="InterPro" id="IPR005644">
    <property type="entry name" value="NolW-like"/>
</dbReference>
<proteinExistence type="inferred from homology"/>
<evidence type="ECO:0000256" key="8">
    <source>
        <dbReference type="ARBA" id="ARBA00023136"/>
    </source>
</evidence>
<dbReference type="PANTHER" id="PTHR30332:SF25">
    <property type="entry name" value="SECRETIN XPSD"/>
    <property type="match status" value="1"/>
</dbReference>
<evidence type="ECO:0000256" key="4">
    <source>
        <dbReference type="ARBA" id="ARBA00022452"/>
    </source>
</evidence>
<dbReference type="InterPro" id="IPR001775">
    <property type="entry name" value="GspD/PilQ"/>
</dbReference>
<evidence type="ECO:0000259" key="14">
    <source>
        <dbReference type="Pfam" id="PF21305"/>
    </source>
</evidence>
<keyword evidence="8" id="KW-0472">Membrane</keyword>
<keyword evidence="5" id="KW-0812">Transmembrane</keyword>
<evidence type="ECO:0000256" key="9">
    <source>
        <dbReference type="ARBA" id="ARBA00023237"/>
    </source>
</evidence>